<sequence length="217" mass="25027">MQLSPKNTRPPNERPPPYCARDGPPQEQREAGSAKADADDSPWPPKDIDLSIMFLPDPMDPWLNNAAWEADVDVVAKDVPRLMREGFHWNEANIQREKGHMVLRGLPPIPRSRGWSYARVFYLTDKPRDGGDAQWTATLTVFARKLSVLSNFKPRQISLGNVHSAWAWNRDKKLTYSYYAIRPGDSFNTIYDDRPLEGWWPWPKKRQSPLQGCCPWL</sequence>
<dbReference type="Proteomes" id="UP000824596">
    <property type="component" value="Unassembled WGS sequence"/>
</dbReference>
<accession>A0A9P8SPW1</accession>
<feature type="region of interest" description="Disordered" evidence="1">
    <location>
        <begin position="1"/>
        <end position="44"/>
    </location>
</feature>
<proteinExistence type="predicted"/>
<comment type="caution">
    <text evidence="2">The sequence shown here is derived from an EMBL/GenBank/DDBJ whole genome shotgun (WGS) entry which is preliminary data.</text>
</comment>
<organism evidence="2 3">
    <name type="scientific">Hirsutella rhossiliensis</name>
    <dbReference type="NCBI Taxonomy" id="111463"/>
    <lineage>
        <taxon>Eukaryota</taxon>
        <taxon>Fungi</taxon>
        <taxon>Dikarya</taxon>
        <taxon>Ascomycota</taxon>
        <taxon>Pezizomycotina</taxon>
        <taxon>Sordariomycetes</taxon>
        <taxon>Hypocreomycetidae</taxon>
        <taxon>Hypocreales</taxon>
        <taxon>Ophiocordycipitaceae</taxon>
        <taxon>Hirsutella</taxon>
    </lineage>
</organism>
<feature type="compositionally biased region" description="Basic and acidic residues" evidence="1">
    <location>
        <begin position="27"/>
        <end position="38"/>
    </location>
</feature>
<evidence type="ECO:0000313" key="3">
    <source>
        <dbReference type="Proteomes" id="UP000824596"/>
    </source>
</evidence>
<gene>
    <name evidence="2" type="ORF">HRG_01258</name>
</gene>
<dbReference type="AlphaFoldDB" id="A0A9P8SPW1"/>
<name>A0A9P8SPW1_9HYPO</name>
<reference evidence="2" key="1">
    <citation type="submission" date="2021-09" db="EMBL/GenBank/DDBJ databases">
        <title>A high-quality genome of the endoparasitic fungus Hirsutella rhossiliensis with a comparison of Hirsutella genomes reveals transposable elements contributing to genome size variation.</title>
        <authorList>
            <person name="Lin R."/>
            <person name="Jiao Y."/>
            <person name="Sun X."/>
            <person name="Ling J."/>
            <person name="Xie B."/>
            <person name="Cheng X."/>
        </authorList>
    </citation>
    <scope>NUCLEOTIDE SEQUENCE</scope>
    <source>
        <strain evidence="2">HR02</strain>
    </source>
</reference>
<dbReference type="EMBL" id="JAIZPD010000001">
    <property type="protein sequence ID" value="KAH0968616.1"/>
    <property type="molecule type" value="Genomic_DNA"/>
</dbReference>
<dbReference type="GeneID" id="68350387"/>
<dbReference type="RefSeq" id="XP_044726129.1">
    <property type="nucleotide sequence ID" value="XM_044859729.1"/>
</dbReference>
<keyword evidence="3" id="KW-1185">Reference proteome</keyword>
<dbReference type="OrthoDB" id="4589291at2759"/>
<protein>
    <submittedName>
        <fullName evidence="2">Uncharacterized protein</fullName>
    </submittedName>
</protein>
<evidence type="ECO:0000256" key="1">
    <source>
        <dbReference type="SAM" id="MobiDB-lite"/>
    </source>
</evidence>
<evidence type="ECO:0000313" key="2">
    <source>
        <dbReference type="EMBL" id="KAH0968616.1"/>
    </source>
</evidence>
<feature type="compositionally biased region" description="Polar residues" evidence="1">
    <location>
        <begin position="1"/>
        <end position="10"/>
    </location>
</feature>